<accession>A9IZ30</accession>
<keyword evidence="5" id="KW-1185">Reference proteome</keyword>
<organism evidence="4 5">
    <name type="scientific">Bartonella tribocorum (strain DSM 28219 / CCUG 45778 / CIP 105476 / IBS 506)</name>
    <dbReference type="NCBI Taxonomy" id="382640"/>
    <lineage>
        <taxon>Bacteria</taxon>
        <taxon>Pseudomonadati</taxon>
        <taxon>Pseudomonadota</taxon>
        <taxon>Alphaproteobacteria</taxon>
        <taxon>Hyphomicrobiales</taxon>
        <taxon>Bartonellaceae</taxon>
        <taxon>Bartonella</taxon>
    </lineage>
</organism>
<sequence length="106" mass="11339">MKQLNILQTIVRKKNTPISAALTVFFMNNSAYANDPKTLTNAKKALEGLKGDLEKLIPIAAGVILLCLAIAYAGRYIEKSTFIRWAVGVVIAGSASQLATLLFTGA</sequence>
<gene>
    <name evidence="4" type="primary">trwL2</name>
    <name evidence="4" type="ordered locus">BT_2512</name>
</gene>
<feature type="chain" id="PRO_5002736673" evidence="3">
    <location>
        <begin position="34"/>
        <end position="106"/>
    </location>
</feature>
<dbReference type="NCBIfam" id="NF033899">
    <property type="entry name" value="T4SS_pilin_TrwL"/>
    <property type="match status" value="1"/>
</dbReference>
<evidence type="ECO:0000313" key="4">
    <source>
        <dbReference type="EMBL" id="CAK02474.1"/>
    </source>
</evidence>
<dbReference type="GO" id="GO:0016020">
    <property type="term" value="C:membrane"/>
    <property type="evidence" value="ECO:0007669"/>
    <property type="project" value="UniProtKB-SubCell"/>
</dbReference>
<comment type="subcellular location">
    <subcellularLocation>
        <location evidence="1">Membrane</location>
        <topology evidence="1">Multi-pass membrane protein</topology>
    </subcellularLocation>
</comment>
<dbReference type="KEGG" id="btr:BT_2512"/>
<keyword evidence="2" id="KW-0472">Membrane</keyword>
<evidence type="ECO:0000313" key="5">
    <source>
        <dbReference type="Proteomes" id="UP000001592"/>
    </source>
</evidence>
<reference evidence="4 5" key="1">
    <citation type="journal article" date="2007" name="Nat. Genet.">
        <title>Genomic analysis of Bartonella identifies type IV secretion systems as host adaptability factors.</title>
        <authorList>
            <person name="Saenz H.L."/>
            <person name="Engel P."/>
            <person name="Stoeckli M.C."/>
            <person name="Lanz C."/>
            <person name="Raddatz G."/>
            <person name="Vayssier-Taussat M."/>
            <person name="Birtles R."/>
            <person name="Schuster S.C."/>
            <person name="Dehio C."/>
        </authorList>
    </citation>
    <scope>NUCLEOTIDE SEQUENCE [LARGE SCALE GENOMIC DNA]</scope>
    <source>
        <strain evidence="5">DSM 28219 / CCUG 45778 / CIP 105476 / IBS 506</strain>
    </source>
</reference>
<feature type="signal peptide" evidence="3">
    <location>
        <begin position="1"/>
        <end position="33"/>
    </location>
</feature>
<protein>
    <submittedName>
        <fullName evidence="4">TrwL2 protein</fullName>
    </submittedName>
</protein>
<keyword evidence="2" id="KW-1133">Transmembrane helix</keyword>
<dbReference type="AlphaFoldDB" id="A9IZ30"/>
<dbReference type="HOGENOM" id="CLU_155731_2_0_5"/>
<dbReference type="EMBL" id="AM260525">
    <property type="protein sequence ID" value="CAK02474.1"/>
    <property type="molecule type" value="Genomic_DNA"/>
</dbReference>
<dbReference type="RefSeq" id="WP_012232515.1">
    <property type="nucleotide sequence ID" value="NC_010161.1"/>
</dbReference>
<evidence type="ECO:0000256" key="2">
    <source>
        <dbReference type="SAM" id="Phobius"/>
    </source>
</evidence>
<keyword evidence="3" id="KW-0732">Signal</keyword>
<keyword evidence="2" id="KW-0812">Transmembrane</keyword>
<feature type="transmembrane region" description="Helical" evidence="2">
    <location>
        <begin position="82"/>
        <end position="103"/>
    </location>
</feature>
<name>A9IZ30_BART1</name>
<evidence type="ECO:0000256" key="3">
    <source>
        <dbReference type="SAM" id="SignalP"/>
    </source>
</evidence>
<evidence type="ECO:0000256" key="1">
    <source>
        <dbReference type="ARBA" id="ARBA00004141"/>
    </source>
</evidence>
<proteinExistence type="predicted"/>
<dbReference type="Pfam" id="PF04956">
    <property type="entry name" value="TrbC"/>
    <property type="match status" value="1"/>
</dbReference>
<dbReference type="eggNOG" id="ENOG50343SX">
    <property type="taxonomic scope" value="Bacteria"/>
</dbReference>
<feature type="transmembrane region" description="Helical" evidence="2">
    <location>
        <begin position="57"/>
        <end position="75"/>
    </location>
</feature>
<dbReference type="InterPro" id="IPR007039">
    <property type="entry name" value="TrbC/VirB2"/>
</dbReference>
<dbReference type="Proteomes" id="UP000001592">
    <property type="component" value="Chromosome"/>
</dbReference>